<comment type="catalytic activity">
    <reaction evidence="7">
        <text>a secondary alcohol + NAD(+) = a ketone + NADH + H(+)</text>
        <dbReference type="Rhea" id="RHEA:10740"/>
        <dbReference type="ChEBI" id="CHEBI:15378"/>
        <dbReference type="ChEBI" id="CHEBI:17087"/>
        <dbReference type="ChEBI" id="CHEBI:35681"/>
        <dbReference type="ChEBI" id="CHEBI:57540"/>
        <dbReference type="ChEBI" id="CHEBI:57945"/>
        <dbReference type="EC" id="1.1.1.1"/>
    </reaction>
</comment>
<dbReference type="InterPro" id="IPR011032">
    <property type="entry name" value="GroES-like_sf"/>
</dbReference>
<dbReference type="RefSeq" id="WP_387407053.1">
    <property type="nucleotide sequence ID" value="NZ_JBIAQY010000036.1"/>
</dbReference>
<dbReference type="PROSITE" id="PS00059">
    <property type="entry name" value="ADH_ZINC"/>
    <property type="match status" value="1"/>
</dbReference>
<keyword evidence="12" id="KW-1185">Reference proteome</keyword>
<dbReference type="Pfam" id="PF00107">
    <property type="entry name" value="ADH_zinc_N"/>
    <property type="match status" value="1"/>
</dbReference>
<evidence type="ECO:0000256" key="8">
    <source>
        <dbReference type="ARBA" id="ARBA00049243"/>
    </source>
</evidence>
<dbReference type="SMART" id="SM00829">
    <property type="entry name" value="PKS_ER"/>
    <property type="match status" value="1"/>
</dbReference>
<dbReference type="Proteomes" id="UP001601992">
    <property type="component" value="Unassembled WGS sequence"/>
</dbReference>
<dbReference type="InterPro" id="IPR020843">
    <property type="entry name" value="ER"/>
</dbReference>
<dbReference type="InterPro" id="IPR002328">
    <property type="entry name" value="ADH_Zn_CS"/>
</dbReference>
<gene>
    <name evidence="11" type="ORF">ACFYXQ_45585</name>
</gene>
<evidence type="ECO:0000256" key="9">
    <source>
        <dbReference type="RuleBase" id="RU361277"/>
    </source>
</evidence>
<keyword evidence="5 9" id="KW-0862">Zinc</keyword>
<evidence type="ECO:0000256" key="4">
    <source>
        <dbReference type="ARBA" id="ARBA00022723"/>
    </source>
</evidence>
<dbReference type="SUPFAM" id="SSF50129">
    <property type="entry name" value="GroES-like"/>
    <property type="match status" value="1"/>
</dbReference>
<evidence type="ECO:0000256" key="3">
    <source>
        <dbReference type="ARBA" id="ARBA00013190"/>
    </source>
</evidence>
<evidence type="ECO:0000313" key="11">
    <source>
        <dbReference type="EMBL" id="MFF3575033.1"/>
    </source>
</evidence>
<sequence>MCHSDLSYLDGTLTSLLGPAPIILGHEFAGVVSEVGEGVENFHVGDRVAINADTDGPGTAIDGGFATKVLVRDWEAVHIPDGVSWEQAAPATDAGRTAHHAVFGIGEVTAGTRVGIVGYGGLGSLGALIAKASGAEVFVADVSEQARASATADGALKVVTDVRDLADAKLDVIIDFAGFDTTTSGAVATVRKGGRVVQVGLAKPTVTFDVQDLVLGEVQLHGSVTGSTDDLAAVLRFIENGTISSRVETLSFEQIGEGYDRMKRGDYHGRLVAMFDHPAR</sequence>
<comment type="cofactor">
    <cofactor evidence="1 9">
        <name>Zn(2+)</name>
        <dbReference type="ChEBI" id="CHEBI:29105"/>
    </cofactor>
</comment>
<dbReference type="InterPro" id="IPR013154">
    <property type="entry name" value="ADH-like_N"/>
</dbReference>
<comment type="similarity">
    <text evidence="2 9">Belongs to the zinc-containing alcohol dehydrogenase family.</text>
</comment>
<protein>
    <recommendedName>
        <fullName evidence="3">alcohol dehydrogenase</fullName>
        <ecNumber evidence="3">1.1.1.1</ecNumber>
    </recommendedName>
</protein>
<comment type="caution">
    <text evidence="11">The sequence shown here is derived from an EMBL/GenBank/DDBJ whole genome shotgun (WGS) entry which is preliminary data.</text>
</comment>
<evidence type="ECO:0000256" key="1">
    <source>
        <dbReference type="ARBA" id="ARBA00001947"/>
    </source>
</evidence>
<evidence type="ECO:0000256" key="6">
    <source>
        <dbReference type="ARBA" id="ARBA00023002"/>
    </source>
</evidence>
<keyword evidence="4 9" id="KW-0479">Metal-binding</keyword>
<dbReference type="PANTHER" id="PTHR42940:SF8">
    <property type="entry name" value="VACUOLAR PROTEIN SORTING-ASSOCIATED PROTEIN 11"/>
    <property type="match status" value="1"/>
</dbReference>
<evidence type="ECO:0000256" key="5">
    <source>
        <dbReference type="ARBA" id="ARBA00022833"/>
    </source>
</evidence>
<dbReference type="InterPro" id="IPR013149">
    <property type="entry name" value="ADH-like_C"/>
</dbReference>
<proteinExistence type="inferred from homology"/>
<accession>A0ABW6SHL1</accession>
<evidence type="ECO:0000313" key="12">
    <source>
        <dbReference type="Proteomes" id="UP001601992"/>
    </source>
</evidence>
<reference evidence="11 12" key="1">
    <citation type="submission" date="2024-10" db="EMBL/GenBank/DDBJ databases">
        <title>The Natural Products Discovery Center: Release of the First 8490 Sequenced Strains for Exploring Actinobacteria Biosynthetic Diversity.</title>
        <authorList>
            <person name="Kalkreuter E."/>
            <person name="Kautsar S.A."/>
            <person name="Yang D."/>
            <person name="Bader C.D."/>
            <person name="Teijaro C.N."/>
            <person name="Fluegel L."/>
            <person name="Davis C.M."/>
            <person name="Simpson J.R."/>
            <person name="Lauterbach L."/>
            <person name="Steele A.D."/>
            <person name="Gui C."/>
            <person name="Meng S."/>
            <person name="Li G."/>
            <person name="Viehrig K."/>
            <person name="Ye F."/>
            <person name="Su P."/>
            <person name="Kiefer A.F."/>
            <person name="Nichols A."/>
            <person name="Cepeda A.J."/>
            <person name="Yan W."/>
            <person name="Fan B."/>
            <person name="Jiang Y."/>
            <person name="Adhikari A."/>
            <person name="Zheng C.-J."/>
            <person name="Schuster L."/>
            <person name="Cowan T.M."/>
            <person name="Smanski M.J."/>
            <person name="Chevrette M.G."/>
            <person name="De Carvalho L.P.S."/>
            <person name="Shen B."/>
        </authorList>
    </citation>
    <scope>NUCLEOTIDE SEQUENCE [LARGE SCALE GENOMIC DNA]</scope>
    <source>
        <strain evidence="11 12">NPDC002593</strain>
    </source>
</reference>
<evidence type="ECO:0000256" key="7">
    <source>
        <dbReference type="ARBA" id="ARBA00049164"/>
    </source>
</evidence>
<dbReference type="Gene3D" id="3.90.180.10">
    <property type="entry name" value="Medium-chain alcohol dehydrogenases, catalytic domain"/>
    <property type="match status" value="2"/>
</dbReference>
<dbReference type="Gene3D" id="3.40.50.720">
    <property type="entry name" value="NAD(P)-binding Rossmann-like Domain"/>
    <property type="match status" value="1"/>
</dbReference>
<dbReference type="InterPro" id="IPR036291">
    <property type="entry name" value="NAD(P)-bd_dom_sf"/>
</dbReference>
<comment type="catalytic activity">
    <reaction evidence="8">
        <text>a primary alcohol + NAD(+) = an aldehyde + NADH + H(+)</text>
        <dbReference type="Rhea" id="RHEA:10736"/>
        <dbReference type="ChEBI" id="CHEBI:15378"/>
        <dbReference type="ChEBI" id="CHEBI:15734"/>
        <dbReference type="ChEBI" id="CHEBI:17478"/>
        <dbReference type="ChEBI" id="CHEBI:57540"/>
        <dbReference type="ChEBI" id="CHEBI:57945"/>
        <dbReference type="EC" id="1.1.1.1"/>
    </reaction>
</comment>
<feature type="domain" description="Enoyl reductase (ER)" evidence="10">
    <location>
        <begin position="3"/>
        <end position="273"/>
    </location>
</feature>
<dbReference type="EC" id="1.1.1.1" evidence="3"/>
<organism evidence="11 12">
    <name type="scientific">Nocardia jiangxiensis</name>
    <dbReference type="NCBI Taxonomy" id="282685"/>
    <lineage>
        <taxon>Bacteria</taxon>
        <taxon>Bacillati</taxon>
        <taxon>Actinomycetota</taxon>
        <taxon>Actinomycetes</taxon>
        <taxon>Mycobacteriales</taxon>
        <taxon>Nocardiaceae</taxon>
        <taxon>Nocardia</taxon>
    </lineage>
</organism>
<evidence type="ECO:0000256" key="2">
    <source>
        <dbReference type="ARBA" id="ARBA00008072"/>
    </source>
</evidence>
<dbReference type="Pfam" id="PF08240">
    <property type="entry name" value="ADH_N"/>
    <property type="match status" value="1"/>
</dbReference>
<dbReference type="EMBL" id="JBIAQY010000036">
    <property type="protein sequence ID" value="MFF3575033.1"/>
    <property type="molecule type" value="Genomic_DNA"/>
</dbReference>
<name>A0ABW6SHL1_9NOCA</name>
<dbReference type="SUPFAM" id="SSF51735">
    <property type="entry name" value="NAD(P)-binding Rossmann-fold domains"/>
    <property type="match status" value="1"/>
</dbReference>
<dbReference type="PANTHER" id="PTHR42940">
    <property type="entry name" value="ALCOHOL DEHYDROGENASE 1-RELATED"/>
    <property type="match status" value="1"/>
</dbReference>
<keyword evidence="6" id="KW-0560">Oxidoreductase</keyword>
<evidence type="ECO:0000259" key="10">
    <source>
        <dbReference type="SMART" id="SM00829"/>
    </source>
</evidence>